<proteinExistence type="predicted"/>
<dbReference type="Proteomes" id="UP000798662">
    <property type="component" value="Chromosome 2"/>
</dbReference>
<comment type="caution">
    <text evidence="1">The sequence shown here is derived from an EMBL/GenBank/DDBJ whole genome shotgun (WGS) entry which is preliminary data.</text>
</comment>
<reference evidence="1" key="1">
    <citation type="submission" date="2019-11" db="EMBL/GenBank/DDBJ databases">
        <title>Nori genome reveals adaptations in red seaweeds to the harsh intertidal environment.</title>
        <authorList>
            <person name="Wang D."/>
            <person name="Mao Y."/>
        </authorList>
    </citation>
    <scope>NUCLEOTIDE SEQUENCE</scope>
    <source>
        <tissue evidence="1">Gametophyte</tissue>
    </source>
</reference>
<keyword evidence="2" id="KW-1185">Reference proteome</keyword>
<gene>
    <name evidence="1" type="ORF">I4F81_007172</name>
</gene>
<name>A0ACC3C429_PYRYE</name>
<accession>A0ACC3C429</accession>
<evidence type="ECO:0000313" key="2">
    <source>
        <dbReference type="Proteomes" id="UP000798662"/>
    </source>
</evidence>
<evidence type="ECO:0000313" key="1">
    <source>
        <dbReference type="EMBL" id="KAK1864628.1"/>
    </source>
</evidence>
<protein>
    <submittedName>
        <fullName evidence="1">Uncharacterized protein</fullName>
    </submittedName>
</protein>
<dbReference type="EMBL" id="CM020619">
    <property type="protein sequence ID" value="KAK1864628.1"/>
    <property type="molecule type" value="Genomic_DNA"/>
</dbReference>
<organism evidence="1 2">
    <name type="scientific">Pyropia yezoensis</name>
    <name type="common">Susabi-nori</name>
    <name type="synonym">Porphyra yezoensis</name>
    <dbReference type="NCBI Taxonomy" id="2788"/>
    <lineage>
        <taxon>Eukaryota</taxon>
        <taxon>Rhodophyta</taxon>
        <taxon>Bangiophyceae</taxon>
        <taxon>Bangiales</taxon>
        <taxon>Bangiaceae</taxon>
        <taxon>Pyropia</taxon>
    </lineage>
</organism>
<sequence>MGLFSSGAFHYCARRLDGWLPAWRSLRPAAPLAAAAAAYVAAAPPPLVAVHVRDLEDGRDPAVLAAVDGVAAEIDAALGAARAALLHPPLPLGTLLPELDERRGCHQRGDGWAAEFDNRTDAGAGGWGDLVPELDE</sequence>